<accession>A0A9W8L130</accession>
<feature type="region of interest" description="Disordered" evidence="1">
    <location>
        <begin position="340"/>
        <end position="369"/>
    </location>
</feature>
<sequence length="369" mass="37442">MNTALVLESGAYLSDALVPATSANAAPVPAHGTDAGAAIFLAPDASANATLAPVPSVGPSNSLAPATSISINDVIDSITLLGLSGGTAASTALAGASAADSAPAIGTSMTVYVRESDGIHEYEKMLEASETGLVNRTALLARPQPAKDPEIGEASEMASGPSLVTDAGTAIVSAHGTDAGTTLALAPTFGPSGGPIPPIATSVNDINNMVSLLRLDGGAVGELSINQISELANGLSLRTAARKEPDSARHSRWSPGSGSTTRSESTEESLSHAVDARQINALRMFLAAPTLSNLGPSRLRHPRPSVPIEMHIQLPSPRPLRRQPWTQTLAPGRGLLVARSAEDSPGRNATASYPSSLATPDAAARSRAV</sequence>
<organism evidence="2 3">
    <name type="scientific">Coemansia spiralis</name>
    <dbReference type="NCBI Taxonomy" id="417178"/>
    <lineage>
        <taxon>Eukaryota</taxon>
        <taxon>Fungi</taxon>
        <taxon>Fungi incertae sedis</taxon>
        <taxon>Zoopagomycota</taxon>
        <taxon>Kickxellomycotina</taxon>
        <taxon>Kickxellomycetes</taxon>
        <taxon>Kickxellales</taxon>
        <taxon>Kickxellaceae</taxon>
        <taxon>Coemansia</taxon>
    </lineage>
</organism>
<protein>
    <submittedName>
        <fullName evidence="2">Uncharacterized protein</fullName>
    </submittedName>
</protein>
<evidence type="ECO:0000313" key="3">
    <source>
        <dbReference type="Proteomes" id="UP001151516"/>
    </source>
</evidence>
<feature type="compositionally biased region" description="Polar residues" evidence="1">
    <location>
        <begin position="347"/>
        <end position="358"/>
    </location>
</feature>
<feature type="region of interest" description="Disordered" evidence="1">
    <location>
        <begin position="239"/>
        <end position="272"/>
    </location>
</feature>
<reference evidence="2" key="1">
    <citation type="submission" date="2022-07" db="EMBL/GenBank/DDBJ databases">
        <title>Phylogenomic reconstructions and comparative analyses of Kickxellomycotina fungi.</title>
        <authorList>
            <person name="Reynolds N.K."/>
            <person name="Stajich J.E."/>
            <person name="Barry K."/>
            <person name="Grigoriev I.V."/>
            <person name="Crous P."/>
            <person name="Smith M.E."/>
        </authorList>
    </citation>
    <scope>NUCLEOTIDE SEQUENCE</scope>
    <source>
        <strain evidence="2">CBS 109367</strain>
    </source>
</reference>
<dbReference type="OrthoDB" id="10592614at2759"/>
<proteinExistence type="predicted"/>
<dbReference type="EMBL" id="JANBTX010000512">
    <property type="protein sequence ID" value="KAJ2681941.1"/>
    <property type="molecule type" value="Genomic_DNA"/>
</dbReference>
<name>A0A9W8L130_9FUNG</name>
<feature type="compositionally biased region" description="Low complexity" evidence="1">
    <location>
        <begin position="254"/>
        <end position="263"/>
    </location>
</feature>
<evidence type="ECO:0000313" key="2">
    <source>
        <dbReference type="EMBL" id="KAJ2681941.1"/>
    </source>
</evidence>
<dbReference type="Proteomes" id="UP001151516">
    <property type="component" value="Unassembled WGS sequence"/>
</dbReference>
<comment type="caution">
    <text evidence="2">The sequence shown here is derived from an EMBL/GenBank/DDBJ whole genome shotgun (WGS) entry which is preliminary data.</text>
</comment>
<keyword evidence="3" id="KW-1185">Reference proteome</keyword>
<gene>
    <name evidence="2" type="ORF">IWW39_006190</name>
</gene>
<evidence type="ECO:0000256" key="1">
    <source>
        <dbReference type="SAM" id="MobiDB-lite"/>
    </source>
</evidence>
<dbReference type="AlphaFoldDB" id="A0A9W8L130"/>